<dbReference type="EMBL" id="CP036433">
    <property type="protein sequence ID" value="QDU92399.1"/>
    <property type="molecule type" value="Genomic_DNA"/>
</dbReference>
<feature type="chain" id="PRO_5021768848" description="HEAT repeat protein" evidence="1">
    <location>
        <begin position="27"/>
        <end position="371"/>
    </location>
</feature>
<proteinExistence type="predicted"/>
<keyword evidence="3" id="KW-1185">Reference proteome</keyword>
<dbReference type="AlphaFoldDB" id="A0A518DKN5"/>
<feature type="signal peptide" evidence="1">
    <location>
        <begin position="1"/>
        <end position="26"/>
    </location>
</feature>
<dbReference type="KEGG" id="lcre:Pla8534_01470"/>
<evidence type="ECO:0000313" key="3">
    <source>
        <dbReference type="Proteomes" id="UP000317648"/>
    </source>
</evidence>
<evidence type="ECO:0000256" key="1">
    <source>
        <dbReference type="SAM" id="SignalP"/>
    </source>
</evidence>
<organism evidence="2 3">
    <name type="scientific">Lignipirellula cremea</name>
    <dbReference type="NCBI Taxonomy" id="2528010"/>
    <lineage>
        <taxon>Bacteria</taxon>
        <taxon>Pseudomonadati</taxon>
        <taxon>Planctomycetota</taxon>
        <taxon>Planctomycetia</taxon>
        <taxon>Pirellulales</taxon>
        <taxon>Pirellulaceae</taxon>
        <taxon>Lignipirellula</taxon>
    </lineage>
</organism>
<keyword evidence="1" id="KW-0732">Signal</keyword>
<gene>
    <name evidence="2" type="ORF">Pla8534_01470</name>
</gene>
<evidence type="ECO:0000313" key="2">
    <source>
        <dbReference type="EMBL" id="QDU92399.1"/>
    </source>
</evidence>
<dbReference type="Proteomes" id="UP000317648">
    <property type="component" value="Chromosome"/>
</dbReference>
<evidence type="ECO:0008006" key="4">
    <source>
        <dbReference type="Google" id="ProtNLM"/>
    </source>
</evidence>
<name>A0A518DKN5_9BACT</name>
<protein>
    <recommendedName>
        <fullName evidence="4">HEAT repeat protein</fullName>
    </recommendedName>
</protein>
<reference evidence="2 3" key="1">
    <citation type="submission" date="2019-02" db="EMBL/GenBank/DDBJ databases">
        <title>Deep-cultivation of Planctomycetes and their phenomic and genomic characterization uncovers novel biology.</title>
        <authorList>
            <person name="Wiegand S."/>
            <person name="Jogler M."/>
            <person name="Boedeker C."/>
            <person name="Pinto D."/>
            <person name="Vollmers J."/>
            <person name="Rivas-Marin E."/>
            <person name="Kohn T."/>
            <person name="Peeters S.H."/>
            <person name="Heuer A."/>
            <person name="Rast P."/>
            <person name="Oberbeckmann S."/>
            <person name="Bunk B."/>
            <person name="Jeske O."/>
            <person name="Meyerdierks A."/>
            <person name="Storesund J.E."/>
            <person name="Kallscheuer N."/>
            <person name="Luecker S."/>
            <person name="Lage O.M."/>
            <person name="Pohl T."/>
            <person name="Merkel B.J."/>
            <person name="Hornburger P."/>
            <person name="Mueller R.-W."/>
            <person name="Bruemmer F."/>
            <person name="Labrenz M."/>
            <person name="Spormann A.M."/>
            <person name="Op den Camp H."/>
            <person name="Overmann J."/>
            <person name="Amann R."/>
            <person name="Jetten M.S.M."/>
            <person name="Mascher T."/>
            <person name="Medema M.H."/>
            <person name="Devos D.P."/>
            <person name="Kaster A.-K."/>
            <person name="Ovreas L."/>
            <person name="Rohde M."/>
            <person name="Galperin M.Y."/>
            <person name="Jogler C."/>
        </authorList>
    </citation>
    <scope>NUCLEOTIDE SEQUENCE [LARGE SCALE GENOMIC DNA]</scope>
    <source>
        <strain evidence="2 3">Pla85_3_4</strain>
    </source>
</reference>
<sequence length="371" mass="41199" precursor="true">MPRLPVRLTSTLAVTSCVLFGSIAMAEEPATPSSSATAEQLVEQLGDASYDQRERARQQLLDIGLAARAALDGGRQHPDPEIALRCRRLWDEVRILSGWQEVRSVVGSSPKARALYDKMYLADTAFWYELAESPRPRDRLFPDRQEQLQQTLKESPTPTWVIEGALANAFYFGLLAKQAKPELELESLDELLRVGRCQQALKDNDALSDLWDRWAKATGSDGPALDRLLVALRNQRPQAREIARNMLSDKRSPATQRQYALLALAKAKNPEDDELIRNALQDSSPLDTLFSRGVVIKSQLRDVALAATIYRAGEDPKEFGFSYLKPDPATLYSPSSLGFKNDDARMQATVNWSVVAAERARDGGSAGSVER</sequence>
<accession>A0A518DKN5</accession>